<name>A0A383ULV4_BLUHO</name>
<dbReference type="InterPro" id="IPR015943">
    <property type="entry name" value="WD40/YVTN_repeat-like_dom_sf"/>
</dbReference>
<proteinExistence type="predicted"/>
<protein>
    <submittedName>
        <fullName evidence="5">Uncharacterized protein</fullName>
    </submittedName>
</protein>
<dbReference type="EMBL" id="UNSH01000028">
    <property type="protein sequence ID" value="SZF00847.1"/>
    <property type="molecule type" value="Genomic_DNA"/>
</dbReference>
<feature type="repeat" description="WD" evidence="3">
    <location>
        <begin position="313"/>
        <end position="353"/>
    </location>
</feature>
<evidence type="ECO:0000256" key="1">
    <source>
        <dbReference type="ARBA" id="ARBA00022574"/>
    </source>
</evidence>
<feature type="compositionally biased region" description="Basic and acidic residues" evidence="4">
    <location>
        <begin position="226"/>
        <end position="240"/>
    </location>
</feature>
<dbReference type="Proteomes" id="UP000275772">
    <property type="component" value="Unassembled WGS sequence"/>
</dbReference>
<feature type="repeat" description="WD" evidence="3">
    <location>
        <begin position="241"/>
        <end position="282"/>
    </location>
</feature>
<reference evidence="5 6" key="1">
    <citation type="submission" date="2017-11" db="EMBL/GenBank/DDBJ databases">
        <authorList>
            <person name="Kracher B."/>
        </authorList>
    </citation>
    <scope>NUCLEOTIDE SEQUENCE [LARGE SCALE GENOMIC DNA]</scope>
    <source>
        <strain evidence="5 6">RACE1</strain>
    </source>
</reference>
<feature type="region of interest" description="Disordered" evidence="4">
    <location>
        <begin position="38"/>
        <end position="79"/>
    </location>
</feature>
<feature type="compositionally biased region" description="Polar residues" evidence="4">
    <location>
        <begin position="724"/>
        <end position="734"/>
    </location>
</feature>
<feature type="compositionally biased region" description="Polar residues" evidence="4">
    <location>
        <begin position="41"/>
        <end position="52"/>
    </location>
</feature>
<keyword evidence="2" id="KW-0677">Repeat</keyword>
<sequence>MNDKIQENGSTKTLLKGRTVSKNPLKFKSPVYSEDYARLNGSESPSWATKNTPVKEYSSEVGVQTNRKQVPRNLASSKHQITQQTLSDQVMKLKDLTDETPEDQLDIYEKSQISPNFHYVDAQSPKEKKKGVSFLSRFTIKSGKKKDQPEYPEGSEVDYPCTEGVNAHVFSSTVGANGFIPQHKNPPSYIKVLARFKKTREFNHMFLAQELSGSKEIINENLNDPLSDKNDAGDVPKPEKASNSNGAIWAMEFSVDGRYLAAAGRDKIIRVWAVLSTSEERRNHENEEDMISGASGGERLSAPVLRSKPIQEYSGHTGEILDINWSKNNFLLSSSTDKAVKLWHPSRQECLCTFEHNDIVTSTAFHPTDDRFFLAGSLDSILRLWSIPERKVAHSCEFSDLITAVSFTPDGMTAIAGGMGGLCQFYDIDPDDGLRLSNQLYVRSSRGKNAKGSKITGIKTSFFPPEHPDAGEMNFLVTSNDSRIRLYHFKDKRLEMKFRGHQSTCSQINASFSDDGRYVICGRKISTTDSETKEKPPVEIFNAHSNIVTTAIMAPTATRRLLSASGDPIYDICNPPPVTLLSRKEHSISVSEDLDIRLVDHLHSKQIEESPVYLARTSHTDGPIIITSDDRGSVKCFRIDCAFERRHQWDTNSIFSKRRTSSRRANSVTTKTPNSSRHNSQSSLNLSISTSLYNEHILSWRSNVKDDCSSFDSEKSSSPRKSTHTNSQPSSISQFEKNIKYMSTLNSESMALNPEVSVTAPIIHARTLPPSPGFVFKNEPTKEQNLNTPSGKPGSFWSISHWRSSFDNGNVSHNNQGKFRSRDMLVRELSGVEEEVQGDNMEACRGKSASCHIKEES</sequence>
<evidence type="ECO:0000313" key="5">
    <source>
        <dbReference type="EMBL" id="SZF00847.1"/>
    </source>
</evidence>
<dbReference type="PANTHER" id="PTHR14221">
    <property type="entry name" value="WD REPEAT DOMAIN 44"/>
    <property type="match status" value="1"/>
</dbReference>
<feature type="repeat" description="WD" evidence="3">
    <location>
        <begin position="353"/>
        <end position="395"/>
    </location>
</feature>
<dbReference type="InterPro" id="IPR036322">
    <property type="entry name" value="WD40_repeat_dom_sf"/>
</dbReference>
<keyword evidence="1 3" id="KW-0853">WD repeat</keyword>
<dbReference type="InterPro" id="IPR040324">
    <property type="entry name" value="WDR44/Dgr2"/>
</dbReference>
<dbReference type="SMART" id="SM00320">
    <property type="entry name" value="WD40"/>
    <property type="match status" value="5"/>
</dbReference>
<dbReference type="PROSITE" id="PS50294">
    <property type="entry name" value="WD_REPEATS_REGION"/>
    <property type="match status" value="3"/>
</dbReference>
<dbReference type="AlphaFoldDB" id="A0A383ULV4"/>
<feature type="region of interest" description="Disordered" evidence="4">
    <location>
        <begin position="222"/>
        <end position="241"/>
    </location>
</feature>
<feature type="region of interest" description="Disordered" evidence="4">
    <location>
        <begin position="654"/>
        <end position="684"/>
    </location>
</feature>
<evidence type="ECO:0000256" key="2">
    <source>
        <dbReference type="ARBA" id="ARBA00022737"/>
    </source>
</evidence>
<evidence type="ECO:0000256" key="3">
    <source>
        <dbReference type="PROSITE-ProRule" id="PRU00221"/>
    </source>
</evidence>
<feature type="compositionally biased region" description="Polar residues" evidence="4">
    <location>
        <begin position="663"/>
        <end position="678"/>
    </location>
</feature>
<dbReference type="PROSITE" id="PS50082">
    <property type="entry name" value="WD_REPEATS_2"/>
    <property type="match status" value="3"/>
</dbReference>
<organism evidence="5 6">
    <name type="scientific">Blumeria hordei</name>
    <name type="common">Barley powdery mildew</name>
    <name type="synonym">Blumeria graminis f. sp. hordei</name>
    <dbReference type="NCBI Taxonomy" id="2867405"/>
    <lineage>
        <taxon>Eukaryota</taxon>
        <taxon>Fungi</taxon>
        <taxon>Dikarya</taxon>
        <taxon>Ascomycota</taxon>
        <taxon>Pezizomycotina</taxon>
        <taxon>Leotiomycetes</taxon>
        <taxon>Erysiphales</taxon>
        <taxon>Erysiphaceae</taxon>
        <taxon>Blumeria</taxon>
    </lineage>
</organism>
<dbReference type="SUPFAM" id="SSF50978">
    <property type="entry name" value="WD40 repeat-like"/>
    <property type="match status" value="1"/>
</dbReference>
<evidence type="ECO:0000256" key="4">
    <source>
        <dbReference type="SAM" id="MobiDB-lite"/>
    </source>
</evidence>
<gene>
    <name evidence="5" type="ORF">BLGHR1_11596</name>
</gene>
<dbReference type="Gene3D" id="2.130.10.10">
    <property type="entry name" value="YVTN repeat-like/Quinoprotein amine dehydrogenase"/>
    <property type="match status" value="1"/>
</dbReference>
<accession>A0A383ULV4</accession>
<dbReference type="PANTHER" id="PTHR14221:SF0">
    <property type="entry name" value="WD REPEAT-CONTAINING PROTEIN 44"/>
    <property type="match status" value="1"/>
</dbReference>
<evidence type="ECO:0000313" key="6">
    <source>
        <dbReference type="Proteomes" id="UP000275772"/>
    </source>
</evidence>
<dbReference type="Pfam" id="PF00400">
    <property type="entry name" value="WD40"/>
    <property type="match status" value="3"/>
</dbReference>
<dbReference type="InterPro" id="IPR001680">
    <property type="entry name" value="WD40_rpt"/>
</dbReference>
<dbReference type="VEuPathDB" id="FungiDB:BLGHR1_11596"/>
<feature type="compositionally biased region" description="Polar residues" evidence="4">
    <location>
        <begin position="61"/>
        <end position="79"/>
    </location>
</feature>
<feature type="region of interest" description="Disordered" evidence="4">
    <location>
        <begin position="709"/>
        <end position="734"/>
    </location>
</feature>